<proteinExistence type="predicted"/>
<keyword evidence="2" id="KW-1185">Reference proteome</keyword>
<comment type="caution">
    <text evidence="1">The sequence shown here is derived from an EMBL/GenBank/DDBJ whole genome shotgun (WGS) entry which is preliminary data.</text>
</comment>
<sequence length="131" mass="15198">MTTRDSFLNDFRGQTIGSINEATTPDEHFQNQVLRPILKLQNDLFLSIFNSYAQNSKVDFYNLTLEKKMALMENAVQKDTAFRNKCQGIIIGLFTAQEYDLYSVNASHLNKRMMSMLLERLKSQLQFFATK</sequence>
<accession>A0ABR7JET0</accession>
<evidence type="ECO:0000313" key="2">
    <source>
        <dbReference type="Proteomes" id="UP000621670"/>
    </source>
</evidence>
<organism evidence="1 2">
    <name type="scientific">Flavobacterium turcicum</name>
    <dbReference type="NCBI Taxonomy" id="2764718"/>
    <lineage>
        <taxon>Bacteria</taxon>
        <taxon>Pseudomonadati</taxon>
        <taxon>Bacteroidota</taxon>
        <taxon>Flavobacteriia</taxon>
        <taxon>Flavobacteriales</taxon>
        <taxon>Flavobacteriaceae</taxon>
        <taxon>Flavobacterium</taxon>
    </lineage>
</organism>
<gene>
    <name evidence="1" type="ORF">H8R26_06215</name>
</gene>
<reference evidence="1 2" key="1">
    <citation type="submission" date="2020-08" db="EMBL/GenBank/DDBJ databases">
        <title>Description of novel Flavobacterium F-400 isolate.</title>
        <authorList>
            <person name="Saticioglu I."/>
            <person name="Duman M."/>
            <person name="Altun S."/>
        </authorList>
    </citation>
    <scope>NUCLEOTIDE SEQUENCE [LARGE SCALE GENOMIC DNA]</scope>
    <source>
        <strain evidence="1 2">F-400</strain>
    </source>
</reference>
<protein>
    <submittedName>
        <fullName evidence="1">Glyoxalase</fullName>
    </submittedName>
</protein>
<dbReference type="Proteomes" id="UP000621670">
    <property type="component" value="Unassembled WGS sequence"/>
</dbReference>
<dbReference type="RefSeq" id="WP_166134395.1">
    <property type="nucleotide sequence ID" value="NZ_JAAOBY010000002.1"/>
</dbReference>
<name>A0ABR7JET0_9FLAO</name>
<evidence type="ECO:0000313" key="1">
    <source>
        <dbReference type="EMBL" id="MBC5863012.1"/>
    </source>
</evidence>
<dbReference type="EMBL" id="JACRUM010000002">
    <property type="protein sequence ID" value="MBC5863012.1"/>
    <property type="molecule type" value="Genomic_DNA"/>
</dbReference>